<name>A0A7J3M1N2_ARCFL</name>
<dbReference type="EMBL" id="DSYZ01000079">
    <property type="protein sequence ID" value="HGT82791.1"/>
    <property type="molecule type" value="Genomic_DNA"/>
</dbReference>
<dbReference type="AlphaFoldDB" id="A0A7J3M1N2"/>
<accession>A0A7J3M1N2</accession>
<organism evidence="1">
    <name type="scientific">Archaeoglobus fulgidus</name>
    <dbReference type="NCBI Taxonomy" id="2234"/>
    <lineage>
        <taxon>Archaea</taxon>
        <taxon>Methanobacteriati</taxon>
        <taxon>Methanobacteriota</taxon>
        <taxon>Archaeoglobi</taxon>
        <taxon>Archaeoglobales</taxon>
        <taxon>Archaeoglobaceae</taxon>
        <taxon>Archaeoglobus</taxon>
    </lineage>
</organism>
<sequence length="89" mass="10112">MDLICRFVYKNGREYGESIDVFENHLIVKVFDKFIAIPMDKVSFDGEKITIGDFDEGKGAEIASKWLNRSKAVSDEELRVFGFGEEDGV</sequence>
<evidence type="ECO:0000313" key="1">
    <source>
        <dbReference type="EMBL" id="HGT82791.1"/>
    </source>
</evidence>
<protein>
    <recommendedName>
        <fullName evidence="2">PRC-barrel domain-containing protein</fullName>
    </recommendedName>
</protein>
<comment type="caution">
    <text evidence="1">The sequence shown here is derived from an EMBL/GenBank/DDBJ whole genome shotgun (WGS) entry which is preliminary data.</text>
</comment>
<proteinExistence type="predicted"/>
<reference evidence="1" key="1">
    <citation type="journal article" date="2020" name="mSystems">
        <title>Genome- and Community-Level Interaction Insights into Carbon Utilization and Element Cycling Functions of Hydrothermarchaeota in Hydrothermal Sediment.</title>
        <authorList>
            <person name="Zhou Z."/>
            <person name="Liu Y."/>
            <person name="Xu W."/>
            <person name="Pan J."/>
            <person name="Luo Z.H."/>
            <person name="Li M."/>
        </authorList>
    </citation>
    <scope>NUCLEOTIDE SEQUENCE [LARGE SCALE GENOMIC DNA]</scope>
    <source>
        <strain evidence="1">SpSt-587</strain>
    </source>
</reference>
<evidence type="ECO:0008006" key="2">
    <source>
        <dbReference type="Google" id="ProtNLM"/>
    </source>
</evidence>
<dbReference type="Gene3D" id="3.10.20.840">
    <property type="match status" value="1"/>
</dbReference>
<dbReference type="Pfam" id="PF19023">
    <property type="entry name" value="DUF5749"/>
    <property type="match status" value="1"/>
</dbReference>
<gene>
    <name evidence="1" type="ORF">ENT52_03595</name>
</gene>
<dbReference type="InterPro" id="IPR043961">
    <property type="entry name" value="DUF5749"/>
</dbReference>